<dbReference type="AlphaFoldDB" id="A0A8T4IEA5"/>
<accession>A0A8T4IEA5</accession>
<keyword evidence="3" id="KW-1185">Reference proteome</keyword>
<dbReference type="PANTHER" id="PTHR47738">
    <property type="entry name" value="PTS SYSTEM FRUCTOSE-LIKE EIIA COMPONENT-RELATED"/>
    <property type="match status" value="1"/>
</dbReference>
<dbReference type="InterPro" id="IPR002178">
    <property type="entry name" value="PTS_EIIA_type-2_dom"/>
</dbReference>
<organism evidence="2 3">
    <name type="scientific">Stakelama marina</name>
    <dbReference type="NCBI Taxonomy" id="2826939"/>
    <lineage>
        <taxon>Bacteria</taxon>
        <taxon>Pseudomonadati</taxon>
        <taxon>Pseudomonadota</taxon>
        <taxon>Alphaproteobacteria</taxon>
        <taxon>Sphingomonadales</taxon>
        <taxon>Sphingomonadaceae</taxon>
        <taxon>Stakelama</taxon>
    </lineage>
</organism>
<protein>
    <submittedName>
        <fullName evidence="2">PTS sugar transporter subunit IIA</fullName>
    </submittedName>
</protein>
<name>A0A8T4IEA5_9SPHN</name>
<dbReference type="Proteomes" id="UP000676996">
    <property type="component" value="Unassembled WGS sequence"/>
</dbReference>
<gene>
    <name evidence="2" type="ORF">J7S20_10705</name>
</gene>
<dbReference type="PANTHER" id="PTHR47738:SF1">
    <property type="entry name" value="NITROGEN REGULATORY PROTEIN"/>
    <property type="match status" value="1"/>
</dbReference>
<feature type="domain" description="PTS EIIA type-2" evidence="1">
    <location>
        <begin position="6"/>
        <end position="149"/>
    </location>
</feature>
<dbReference type="CDD" id="cd00211">
    <property type="entry name" value="PTS_IIA_fru"/>
    <property type="match status" value="1"/>
</dbReference>
<dbReference type="InterPro" id="IPR016152">
    <property type="entry name" value="PTrfase/Anion_transptr"/>
</dbReference>
<reference evidence="2" key="1">
    <citation type="submission" date="2021-04" db="EMBL/GenBank/DDBJ databases">
        <title>Ouciella asimina sp. nov., isolated from the surface seawater in the hydrothermal field of Okinawa Trough.</title>
        <authorList>
            <person name="Shuang W."/>
        </authorList>
    </citation>
    <scope>NUCLEOTIDE SEQUENCE</scope>
    <source>
        <strain evidence="2">LXI357</strain>
    </source>
</reference>
<dbReference type="Pfam" id="PF00359">
    <property type="entry name" value="PTS_EIIA_2"/>
    <property type="match status" value="1"/>
</dbReference>
<evidence type="ECO:0000313" key="2">
    <source>
        <dbReference type="EMBL" id="MBR0552977.1"/>
    </source>
</evidence>
<dbReference type="InterPro" id="IPR051541">
    <property type="entry name" value="PTS_SugarTrans_NitroReg"/>
</dbReference>
<dbReference type="RefSeq" id="WP_284054232.1">
    <property type="nucleotide sequence ID" value="NZ_JAGRQC010000003.1"/>
</dbReference>
<keyword evidence="2" id="KW-0813">Transport</keyword>
<dbReference type="GO" id="GO:0030295">
    <property type="term" value="F:protein kinase activator activity"/>
    <property type="evidence" value="ECO:0007669"/>
    <property type="project" value="TreeGrafter"/>
</dbReference>
<dbReference type="PROSITE" id="PS51094">
    <property type="entry name" value="PTS_EIIA_TYPE_2"/>
    <property type="match status" value="1"/>
</dbReference>
<dbReference type="Gene3D" id="3.40.930.10">
    <property type="entry name" value="Mannitol-specific EII, Chain A"/>
    <property type="match status" value="1"/>
</dbReference>
<dbReference type="SUPFAM" id="SSF55804">
    <property type="entry name" value="Phoshotransferase/anion transport protein"/>
    <property type="match status" value="1"/>
</dbReference>
<dbReference type="EMBL" id="JAGRQC010000003">
    <property type="protein sequence ID" value="MBR0552977.1"/>
    <property type="molecule type" value="Genomic_DNA"/>
</dbReference>
<evidence type="ECO:0000313" key="3">
    <source>
        <dbReference type="Proteomes" id="UP000676996"/>
    </source>
</evidence>
<proteinExistence type="predicted"/>
<comment type="caution">
    <text evidence="2">The sequence shown here is derived from an EMBL/GenBank/DDBJ whole genome shotgun (WGS) entry which is preliminary data.</text>
</comment>
<sequence length="155" mass="16707">MTDFSDLITPETVFSEVCVANRKALFHKLGQLAAEQWGLDARAITEALTEREKLVSTGCGAGIAIPHARPKELDRIVGAVLHLEAPIDFESVDDLPVDLVFLLLSPADAGADHLKALARIARALRDRAFADKLRGAGSRDALYAMLADLETCEAV</sequence>
<evidence type="ECO:0000259" key="1">
    <source>
        <dbReference type="PROSITE" id="PS51094"/>
    </source>
</evidence>
<keyword evidence="2" id="KW-0762">Sugar transport</keyword>